<feature type="region of interest" description="Disordered" evidence="3">
    <location>
        <begin position="1"/>
        <end position="50"/>
    </location>
</feature>
<dbReference type="Gene3D" id="3.30.710.10">
    <property type="entry name" value="Potassium Channel Kv1.1, Chain A"/>
    <property type="match status" value="1"/>
</dbReference>
<reference evidence="5 6" key="1">
    <citation type="journal article" date="2017" name="Nat. Ecol. Evol.">
        <title>Scallop genome provides insights into evolution of bilaterian karyotype and development.</title>
        <authorList>
            <person name="Wang S."/>
            <person name="Zhang J."/>
            <person name="Jiao W."/>
            <person name="Li J."/>
            <person name="Xun X."/>
            <person name="Sun Y."/>
            <person name="Guo X."/>
            <person name="Huan P."/>
            <person name="Dong B."/>
            <person name="Zhang L."/>
            <person name="Hu X."/>
            <person name="Sun X."/>
            <person name="Wang J."/>
            <person name="Zhao C."/>
            <person name="Wang Y."/>
            <person name="Wang D."/>
            <person name="Huang X."/>
            <person name="Wang R."/>
            <person name="Lv J."/>
            <person name="Li Y."/>
            <person name="Zhang Z."/>
            <person name="Liu B."/>
            <person name="Lu W."/>
            <person name="Hui Y."/>
            <person name="Liang J."/>
            <person name="Zhou Z."/>
            <person name="Hou R."/>
            <person name="Li X."/>
            <person name="Liu Y."/>
            <person name="Li H."/>
            <person name="Ning X."/>
            <person name="Lin Y."/>
            <person name="Zhao L."/>
            <person name="Xing Q."/>
            <person name="Dou J."/>
            <person name="Li Y."/>
            <person name="Mao J."/>
            <person name="Guo H."/>
            <person name="Dou H."/>
            <person name="Li T."/>
            <person name="Mu C."/>
            <person name="Jiang W."/>
            <person name="Fu Q."/>
            <person name="Fu X."/>
            <person name="Miao Y."/>
            <person name="Liu J."/>
            <person name="Yu Q."/>
            <person name="Li R."/>
            <person name="Liao H."/>
            <person name="Li X."/>
            <person name="Kong Y."/>
            <person name="Jiang Z."/>
            <person name="Chourrout D."/>
            <person name="Li R."/>
            <person name="Bao Z."/>
        </authorList>
    </citation>
    <scope>NUCLEOTIDE SEQUENCE [LARGE SCALE GENOMIC DNA]</scope>
    <source>
        <strain evidence="5 6">PY_sf001</strain>
    </source>
</reference>
<sequence length="653" mass="72725">MPGAPPLPQRSDSLPSSITPPVPPKPATHQLPSFRPVSVSKEESHAKPKVLKSKSYGNLKKMATLEHLNIESSIVQDFEYKSHYKHSFKTFLEFYEKDQLCDVEIKVGEKSFRCHRMVLACVSQYFRIMFMSEMSESRQETITIHDIDESAMEKLIKFAYTSKIHLSVDTVQPILYAASILQIETVAKACCEFMKKHLHPTNCIGVHNFAEQHNRTELMKMADDYILENFLEVVETEEFKNVSVKLMCTIMASSDLNVSNEIEAYESVIKWVKSNPENRKKNLAELLSHLKLPLLSVQYLQKHVATEELIKHDLACRDLLDEAKYYKMSVANLLTDISISERTRPRKSYAGVLFCVGGRGASGDPFKSIECYDYRKNRWFQVSEMNTRRRHVGVCCASDLLYAVGGHDGTKHLNSGEVFDPKSNTWTSISPMSTPRRGIALACLGGPIYAVGGLDDSTCFNTVERFDQSSDSWTFVASMNTPRGGVGVATLNGCLYAVGGNDGVSSLDKCEMYNPFNNKWSFIASMNRHRAGAGVAVQDGYIYVVGGFDDNAPLDSCEQYDPRTDKWTTVASMSCCRGGVGVGTMGGRLYAVGGHDGTNYLSSVEAYDPLIDSWKTMTDICNCRAGAGLAFCNLCPVALQQSSSQVKEQLHCM</sequence>
<comment type="caution">
    <text evidence="5">The sequence shown here is derived from an EMBL/GenBank/DDBJ whole genome shotgun (WGS) entry which is preliminary data.</text>
</comment>
<keyword evidence="1" id="KW-0880">Kelch repeat</keyword>
<dbReference type="SMART" id="SM00225">
    <property type="entry name" value="BTB"/>
    <property type="match status" value="1"/>
</dbReference>
<dbReference type="SMART" id="SM00875">
    <property type="entry name" value="BACK"/>
    <property type="match status" value="1"/>
</dbReference>
<gene>
    <name evidence="5" type="ORF">KP79_PYT25023</name>
</gene>
<dbReference type="PROSITE" id="PS50097">
    <property type="entry name" value="BTB"/>
    <property type="match status" value="1"/>
</dbReference>
<feature type="domain" description="BTB" evidence="4">
    <location>
        <begin position="101"/>
        <end position="168"/>
    </location>
</feature>
<evidence type="ECO:0000259" key="4">
    <source>
        <dbReference type="PROSITE" id="PS50097"/>
    </source>
</evidence>
<protein>
    <submittedName>
        <fullName evidence="5">Kelch-like protein 8</fullName>
    </submittedName>
</protein>
<dbReference type="PANTHER" id="PTHR24412:SF480">
    <property type="entry name" value="KELCH-LIKE PROTEIN 8"/>
    <property type="match status" value="1"/>
</dbReference>
<dbReference type="InterPro" id="IPR017096">
    <property type="entry name" value="BTB-kelch_protein"/>
</dbReference>
<dbReference type="Gene3D" id="2.120.10.80">
    <property type="entry name" value="Kelch-type beta propeller"/>
    <property type="match status" value="1"/>
</dbReference>
<dbReference type="Pfam" id="PF07707">
    <property type="entry name" value="BACK"/>
    <property type="match status" value="1"/>
</dbReference>
<dbReference type="OrthoDB" id="45365at2759"/>
<dbReference type="PANTHER" id="PTHR24412">
    <property type="entry name" value="KELCH PROTEIN"/>
    <property type="match status" value="1"/>
</dbReference>
<dbReference type="CDD" id="cd18238">
    <property type="entry name" value="BTB_POZ_KLHL8"/>
    <property type="match status" value="1"/>
</dbReference>
<dbReference type="STRING" id="6573.A0A210PZF4"/>
<dbReference type="Proteomes" id="UP000242188">
    <property type="component" value="Unassembled WGS sequence"/>
</dbReference>
<name>A0A210PZF4_MIZYE</name>
<evidence type="ECO:0000313" key="5">
    <source>
        <dbReference type="EMBL" id="OWF41865.1"/>
    </source>
</evidence>
<organism evidence="5 6">
    <name type="scientific">Mizuhopecten yessoensis</name>
    <name type="common">Japanese scallop</name>
    <name type="synonym">Patinopecten yessoensis</name>
    <dbReference type="NCBI Taxonomy" id="6573"/>
    <lineage>
        <taxon>Eukaryota</taxon>
        <taxon>Metazoa</taxon>
        <taxon>Spiralia</taxon>
        <taxon>Lophotrochozoa</taxon>
        <taxon>Mollusca</taxon>
        <taxon>Bivalvia</taxon>
        <taxon>Autobranchia</taxon>
        <taxon>Pteriomorphia</taxon>
        <taxon>Pectinida</taxon>
        <taxon>Pectinoidea</taxon>
        <taxon>Pectinidae</taxon>
        <taxon>Mizuhopecten</taxon>
    </lineage>
</organism>
<evidence type="ECO:0000256" key="1">
    <source>
        <dbReference type="ARBA" id="ARBA00022441"/>
    </source>
</evidence>
<dbReference type="InterPro" id="IPR011333">
    <property type="entry name" value="SKP1/BTB/POZ_sf"/>
</dbReference>
<dbReference type="Pfam" id="PF24681">
    <property type="entry name" value="Kelch_KLHDC2_KLHL20_DRC7"/>
    <property type="match status" value="1"/>
</dbReference>
<dbReference type="Gene3D" id="1.25.40.420">
    <property type="match status" value="1"/>
</dbReference>
<evidence type="ECO:0000313" key="6">
    <source>
        <dbReference type="Proteomes" id="UP000242188"/>
    </source>
</evidence>
<dbReference type="PIRSF" id="PIRSF037037">
    <property type="entry name" value="Kelch-like_protein_gigaxonin"/>
    <property type="match status" value="1"/>
</dbReference>
<dbReference type="InterPro" id="IPR011705">
    <property type="entry name" value="BACK"/>
</dbReference>
<dbReference type="Pfam" id="PF01344">
    <property type="entry name" value="Kelch_1"/>
    <property type="match status" value="3"/>
</dbReference>
<dbReference type="InterPro" id="IPR006652">
    <property type="entry name" value="Kelch_1"/>
</dbReference>
<keyword evidence="2" id="KW-0677">Repeat</keyword>
<keyword evidence="6" id="KW-1185">Reference proteome</keyword>
<evidence type="ECO:0000256" key="3">
    <source>
        <dbReference type="SAM" id="MobiDB-lite"/>
    </source>
</evidence>
<dbReference type="EMBL" id="NEDP02005344">
    <property type="protein sequence ID" value="OWF41865.1"/>
    <property type="molecule type" value="Genomic_DNA"/>
</dbReference>
<dbReference type="InterPro" id="IPR000210">
    <property type="entry name" value="BTB/POZ_dom"/>
</dbReference>
<evidence type="ECO:0000256" key="2">
    <source>
        <dbReference type="ARBA" id="ARBA00022737"/>
    </source>
</evidence>
<accession>A0A210PZF4</accession>
<dbReference type="SUPFAM" id="SSF54695">
    <property type="entry name" value="POZ domain"/>
    <property type="match status" value="1"/>
</dbReference>
<dbReference type="AlphaFoldDB" id="A0A210PZF4"/>
<dbReference type="SUPFAM" id="SSF117281">
    <property type="entry name" value="Kelch motif"/>
    <property type="match status" value="1"/>
</dbReference>
<proteinExistence type="predicted"/>
<dbReference type="FunFam" id="1.25.40.420:FF:000001">
    <property type="entry name" value="Kelch-like family member 12"/>
    <property type="match status" value="1"/>
</dbReference>
<dbReference type="SMART" id="SM00612">
    <property type="entry name" value="Kelch"/>
    <property type="match status" value="6"/>
</dbReference>
<dbReference type="Pfam" id="PF00651">
    <property type="entry name" value="BTB"/>
    <property type="match status" value="1"/>
</dbReference>
<dbReference type="InterPro" id="IPR015915">
    <property type="entry name" value="Kelch-typ_b-propeller"/>
</dbReference>